<dbReference type="Proteomes" id="UP000232188">
    <property type="component" value="Unassembled WGS sequence"/>
</dbReference>
<dbReference type="EMBL" id="NPDU01000044">
    <property type="protein sequence ID" value="PJZ60950.1"/>
    <property type="molecule type" value="Genomic_DNA"/>
</dbReference>
<gene>
    <name evidence="2" type="ORF">CH376_15660</name>
    <name evidence="1" type="ORF">CH380_13905</name>
</gene>
<dbReference type="EMBL" id="NPDV01000012">
    <property type="protein sequence ID" value="PJZ52555.1"/>
    <property type="molecule type" value="Genomic_DNA"/>
</dbReference>
<evidence type="ECO:0008006" key="5">
    <source>
        <dbReference type="Google" id="ProtNLM"/>
    </source>
</evidence>
<accession>A0A2M9YLY4</accession>
<reference evidence="3 4" key="1">
    <citation type="submission" date="2017-07" db="EMBL/GenBank/DDBJ databases">
        <title>Leptospira spp. isolated from tropical soils.</title>
        <authorList>
            <person name="Thibeaux R."/>
            <person name="Iraola G."/>
            <person name="Ferres I."/>
            <person name="Bierque E."/>
            <person name="Girault D."/>
            <person name="Soupe-Gilbert M.-E."/>
            <person name="Picardeau M."/>
            <person name="Goarant C."/>
        </authorList>
    </citation>
    <scope>NUCLEOTIDE SEQUENCE [LARGE SCALE GENOMIC DNA]</scope>
    <source>
        <strain evidence="1 4">FH2-B-C1</strain>
        <strain evidence="2 3">FH2-B-D1</strain>
    </source>
</reference>
<dbReference type="AlphaFoldDB" id="A0A2M9YLY4"/>
<name>A0A2M9YLY4_9LEPT</name>
<proteinExistence type="predicted"/>
<evidence type="ECO:0000313" key="3">
    <source>
        <dbReference type="Proteomes" id="UP000232149"/>
    </source>
</evidence>
<dbReference type="Gene3D" id="1.25.40.10">
    <property type="entry name" value="Tetratricopeptide repeat domain"/>
    <property type="match status" value="1"/>
</dbReference>
<keyword evidence="3" id="KW-1185">Reference proteome</keyword>
<comment type="caution">
    <text evidence="1">The sequence shown here is derived from an EMBL/GenBank/DDBJ whole genome shotgun (WGS) entry which is preliminary data.</text>
</comment>
<evidence type="ECO:0000313" key="4">
    <source>
        <dbReference type="Proteomes" id="UP000232188"/>
    </source>
</evidence>
<organism evidence="1 4">
    <name type="scientific">Leptospira adleri</name>
    <dbReference type="NCBI Taxonomy" id="2023186"/>
    <lineage>
        <taxon>Bacteria</taxon>
        <taxon>Pseudomonadati</taxon>
        <taxon>Spirochaetota</taxon>
        <taxon>Spirochaetia</taxon>
        <taxon>Leptospirales</taxon>
        <taxon>Leptospiraceae</taxon>
        <taxon>Leptospira</taxon>
    </lineage>
</organism>
<dbReference type="SUPFAM" id="SSF48452">
    <property type="entry name" value="TPR-like"/>
    <property type="match status" value="1"/>
</dbReference>
<dbReference type="InterPro" id="IPR011990">
    <property type="entry name" value="TPR-like_helical_dom_sf"/>
</dbReference>
<evidence type="ECO:0000313" key="1">
    <source>
        <dbReference type="EMBL" id="PJZ52555.1"/>
    </source>
</evidence>
<sequence>MENSKRNPGQNRSNPYFFLNVRVKTSVFMRLNIRYVSFSFFLLSFLFCSSSEDMIWEARDSLSKGNTAEAMRLYELVLKKNPSHLEANRTLGMILADSGLALNSAAFYLEKAEVVLPGDSSLLLYLLEIHLQEKDKDKVKGILEKFSRAKDKDMESYAFFLKECLLEKRKNLSEFNRFRSNGIPALLPPARRMFLKCELSLYSNPSP</sequence>
<dbReference type="Proteomes" id="UP000232149">
    <property type="component" value="Unassembled WGS sequence"/>
</dbReference>
<protein>
    <recommendedName>
        <fullName evidence="5">Tetratricopeptide repeat protein</fullName>
    </recommendedName>
</protein>
<evidence type="ECO:0000313" key="2">
    <source>
        <dbReference type="EMBL" id="PJZ60950.1"/>
    </source>
</evidence>